<dbReference type="AlphaFoldDB" id="A0A226EIG2"/>
<dbReference type="InterPro" id="IPR032675">
    <property type="entry name" value="LRR_dom_sf"/>
</dbReference>
<sequence>MSAQNKKGSLDAEIRAFGALRLKSSSASPKGDRRLNPMDVDLIIRKLLSFLSLHELKAAREVNRIWNQIASTFFYPYCSKVTLSFNEDNYWTNSRNYGINEMVDFIHLVEMSEECPFSMFDLGTSVMQPSSREGTIEEFFQACGPYIHELTIREDCGKPIFRKGMSTNLDLESLRILRIHLLQACPEILDNFFDFINTIVQAASKLDHIILISHHGFDEGEAVMCLIQSLLLCDITKIRRLEIEAQMNEIHLITLSEINLSLQHLTVDFWGSHLPSSNGMKRFLESQSATLETFKLSDVAMSSLCVIEFPTMQQLQTLKIKGSMLGRISVTFPHICFVDQFPKLRTLSFTELFGEWEEFLKTGMKPSMTVQELKLPSDFCDAACLRRAAYLFPNLKKLEVPCHPILITVVYELMPNLEELSINTRYVSLIDDIITGVPHDLCAEINRERCYDFVIKDLEGYQTSRSIVCLKKLKTLNLKCKRSSDPVEITEISFYLALFHMKSLIALDFGLRPMMLSRECMEEIKQRFSVVSLHLHQ</sequence>
<dbReference type="SUPFAM" id="SSF52047">
    <property type="entry name" value="RNI-like"/>
    <property type="match status" value="1"/>
</dbReference>
<evidence type="ECO:0000313" key="2">
    <source>
        <dbReference type="Proteomes" id="UP000198287"/>
    </source>
</evidence>
<gene>
    <name evidence="1" type="ORF">Fcan01_07821</name>
</gene>
<dbReference type="OMA" id="INRERCY"/>
<evidence type="ECO:0008006" key="3">
    <source>
        <dbReference type="Google" id="ProtNLM"/>
    </source>
</evidence>
<dbReference type="Gene3D" id="3.80.10.10">
    <property type="entry name" value="Ribonuclease Inhibitor"/>
    <property type="match status" value="1"/>
</dbReference>
<comment type="caution">
    <text evidence="1">The sequence shown here is derived from an EMBL/GenBank/DDBJ whole genome shotgun (WGS) entry which is preliminary data.</text>
</comment>
<evidence type="ECO:0000313" key="1">
    <source>
        <dbReference type="EMBL" id="OXA57465.1"/>
    </source>
</evidence>
<protein>
    <recommendedName>
        <fullName evidence="3">F-box domain-containing protein</fullName>
    </recommendedName>
</protein>
<dbReference type="EMBL" id="LNIX01000003">
    <property type="protein sequence ID" value="OXA57465.1"/>
    <property type="molecule type" value="Genomic_DNA"/>
</dbReference>
<proteinExistence type="predicted"/>
<accession>A0A226EIG2</accession>
<name>A0A226EIG2_FOLCA</name>
<reference evidence="1 2" key="1">
    <citation type="submission" date="2015-12" db="EMBL/GenBank/DDBJ databases">
        <title>The genome of Folsomia candida.</title>
        <authorList>
            <person name="Faddeeva A."/>
            <person name="Derks M.F."/>
            <person name="Anvar Y."/>
            <person name="Smit S."/>
            <person name="Van Straalen N."/>
            <person name="Roelofs D."/>
        </authorList>
    </citation>
    <scope>NUCLEOTIDE SEQUENCE [LARGE SCALE GENOMIC DNA]</scope>
    <source>
        <strain evidence="1 2">VU population</strain>
        <tissue evidence="1">Whole body</tissue>
    </source>
</reference>
<organism evidence="1 2">
    <name type="scientific">Folsomia candida</name>
    <name type="common">Springtail</name>
    <dbReference type="NCBI Taxonomy" id="158441"/>
    <lineage>
        <taxon>Eukaryota</taxon>
        <taxon>Metazoa</taxon>
        <taxon>Ecdysozoa</taxon>
        <taxon>Arthropoda</taxon>
        <taxon>Hexapoda</taxon>
        <taxon>Collembola</taxon>
        <taxon>Entomobryomorpha</taxon>
        <taxon>Isotomoidea</taxon>
        <taxon>Isotomidae</taxon>
        <taxon>Proisotominae</taxon>
        <taxon>Folsomia</taxon>
    </lineage>
</organism>
<dbReference type="Proteomes" id="UP000198287">
    <property type="component" value="Unassembled WGS sequence"/>
</dbReference>
<keyword evidence="2" id="KW-1185">Reference proteome</keyword>
<dbReference type="OrthoDB" id="10479286at2759"/>